<feature type="compositionally biased region" description="Polar residues" evidence="1">
    <location>
        <begin position="206"/>
        <end position="228"/>
    </location>
</feature>
<feature type="compositionally biased region" description="Basic residues" evidence="1">
    <location>
        <begin position="195"/>
        <end position="205"/>
    </location>
</feature>
<evidence type="ECO:0000256" key="1">
    <source>
        <dbReference type="SAM" id="MobiDB-lite"/>
    </source>
</evidence>
<dbReference type="EMBL" id="BQNB010015443">
    <property type="protein sequence ID" value="GJT40100.1"/>
    <property type="molecule type" value="Genomic_DNA"/>
</dbReference>
<keyword evidence="3" id="KW-1185">Reference proteome</keyword>
<evidence type="ECO:0000313" key="2">
    <source>
        <dbReference type="EMBL" id="GJT40100.1"/>
    </source>
</evidence>
<protein>
    <submittedName>
        <fullName evidence="2">Uncharacterized protein</fullName>
    </submittedName>
</protein>
<organism evidence="2 3">
    <name type="scientific">Tanacetum coccineum</name>
    <dbReference type="NCBI Taxonomy" id="301880"/>
    <lineage>
        <taxon>Eukaryota</taxon>
        <taxon>Viridiplantae</taxon>
        <taxon>Streptophyta</taxon>
        <taxon>Embryophyta</taxon>
        <taxon>Tracheophyta</taxon>
        <taxon>Spermatophyta</taxon>
        <taxon>Magnoliopsida</taxon>
        <taxon>eudicotyledons</taxon>
        <taxon>Gunneridae</taxon>
        <taxon>Pentapetalae</taxon>
        <taxon>asterids</taxon>
        <taxon>campanulids</taxon>
        <taxon>Asterales</taxon>
        <taxon>Asteraceae</taxon>
        <taxon>Asteroideae</taxon>
        <taxon>Anthemideae</taxon>
        <taxon>Anthemidinae</taxon>
        <taxon>Tanacetum</taxon>
    </lineage>
</organism>
<proteinExistence type="predicted"/>
<feature type="region of interest" description="Disordered" evidence="1">
    <location>
        <begin position="464"/>
        <end position="488"/>
    </location>
</feature>
<comment type="caution">
    <text evidence="2">The sequence shown here is derived from an EMBL/GenBank/DDBJ whole genome shotgun (WGS) entry which is preliminary data.</text>
</comment>
<evidence type="ECO:0000313" key="3">
    <source>
        <dbReference type="Proteomes" id="UP001151760"/>
    </source>
</evidence>
<feature type="compositionally biased region" description="Acidic residues" evidence="1">
    <location>
        <begin position="233"/>
        <end position="245"/>
    </location>
</feature>
<accession>A0ABQ5DLL4</accession>
<name>A0ABQ5DLL4_9ASTR</name>
<dbReference type="Proteomes" id="UP001151760">
    <property type="component" value="Unassembled WGS sequence"/>
</dbReference>
<reference evidence="2" key="2">
    <citation type="submission" date="2022-01" db="EMBL/GenBank/DDBJ databases">
        <authorList>
            <person name="Yamashiro T."/>
            <person name="Shiraishi A."/>
            <person name="Satake H."/>
            <person name="Nakayama K."/>
        </authorList>
    </citation>
    <scope>NUCLEOTIDE SEQUENCE</scope>
</reference>
<gene>
    <name evidence="2" type="ORF">Tco_0939965</name>
</gene>
<feature type="region of interest" description="Disordered" evidence="1">
    <location>
        <begin position="178"/>
        <end position="245"/>
    </location>
</feature>
<sequence>MAPYHYSLIMSLVGLAGDPIIVQPVLFLINWLDYTKEFAPLPTHEEVKEGLATLGHTNEKRLKWTSVELSQSSPIRIRYFSPIWKILMMIAFALCWDINIDIASIMYNDLIAKLTASGKKGRDKNVCYVRYLSIIMEHLLGENYLNNDLKPMKLYQITDATFKDSKISEEMNIKASGDMSLSGTSVHPVSEPKAKTNKNHRKKKTPSSSKPNISKDVVQTPTLQASDSQHTEETEDEPNDDDEFLDFGLQYLGDIPLESQNKDAGESFYDTESETLFVKSFQATQITQTKADTTKDADDTLMSSGPMDMDSEFDLESIPDDDIQSLSGFETLVFDDSHHEVSHSEHTSWENNASVEFQSLLSHLDHVCEEVSLLQKVSDDIKSSVPDLIIHSLKTQLPRLLSDALKDYLPHLLKESLTTFVPTIAESVAEEQAQLNKRLIWGTLSLQKSAWQILEATVIMDDHAEGEKSKKEQKDENAKRDENANPAIIQGELSNIEKTIAIPDSSQEELNFDNTNTSSINEEAALVIYQTTKTSEDNTDYDELDKEPLDTSKEKGIATEEPNTKLIAYMEEGGSNLRMPKLITPEGTLSQVEFTKQIEEMKRWNDLKEQEKKSEEKLRRLLNPETFKAQALKWEEHEKKKSKMLNEFTTCISERTNPLPIRKISYIINS</sequence>
<reference evidence="2" key="1">
    <citation type="journal article" date="2022" name="Int. J. Mol. Sci.">
        <title>Draft Genome of Tanacetum Coccineum: Genomic Comparison of Closely Related Tanacetum-Family Plants.</title>
        <authorList>
            <person name="Yamashiro T."/>
            <person name="Shiraishi A."/>
            <person name="Nakayama K."/>
            <person name="Satake H."/>
        </authorList>
    </citation>
    <scope>NUCLEOTIDE SEQUENCE</scope>
</reference>
<feature type="compositionally biased region" description="Basic and acidic residues" evidence="1">
    <location>
        <begin position="464"/>
        <end position="483"/>
    </location>
</feature>